<dbReference type="OrthoDB" id="9812433at2"/>
<feature type="transmembrane region" description="Helical" evidence="9">
    <location>
        <begin position="13"/>
        <end position="34"/>
    </location>
</feature>
<dbReference type="Pfam" id="PF01656">
    <property type="entry name" value="CbiA"/>
    <property type="match status" value="1"/>
</dbReference>
<organism evidence="12 13">
    <name type="scientific">Serinibacter salmoneus</name>
    <dbReference type="NCBI Taxonomy" id="556530"/>
    <lineage>
        <taxon>Bacteria</taxon>
        <taxon>Bacillati</taxon>
        <taxon>Actinomycetota</taxon>
        <taxon>Actinomycetes</taxon>
        <taxon>Micrococcales</taxon>
        <taxon>Beutenbergiaceae</taxon>
        <taxon>Serinibacter</taxon>
    </lineage>
</organism>
<dbReference type="AlphaFoldDB" id="A0A2A9D263"/>
<keyword evidence="6" id="KW-0067">ATP-binding</keyword>
<protein>
    <submittedName>
        <fullName evidence="12">Capsular exopolysaccharide synthesis family protein</fullName>
    </submittedName>
</protein>
<dbReference type="EMBL" id="PDJD01000001">
    <property type="protein sequence ID" value="PFG20461.1"/>
    <property type="molecule type" value="Genomic_DNA"/>
</dbReference>
<evidence type="ECO:0000256" key="9">
    <source>
        <dbReference type="SAM" id="Phobius"/>
    </source>
</evidence>
<dbReference type="InterPro" id="IPR027417">
    <property type="entry name" value="P-loop_NTPase"/>
</dbReference>
<gene>
    <name evidence="12" type="ORF">ATL40_2061</name>
</gene>
<keyword evidence="3" id="KW-1003">Cell membrane</keyword>
<feature type="domain" description="Polysaccharide chain length determinant N-terminal" evidence="11">
    <location>
        <begin position="1"/>
        <end position="88"/>
    </location>
</feature>
<dbReference type="GO" id="GO:0005524">
    <property type="term" value="F:ATP binding"/>
    <property type="evidence" value="ECO:0007669"/>
    <property type="project" value="UniProtKB-KW"/>
</dbReference>
<dbReference type="GO" id="GO:0005886">
    <property type="term" value="C:plasma membrane"/>
    <property type="evidence" value="ECO:0007669"/>
    <property type="project" value="UniProtKB-SubCell"/>
</dbReference>
<dbReference type="PANTHER" id="PTHR32309">
    <property type="entry name" value="TYROSINE-PROTEIN KINASE"/>
    <property type="match status" value="1"/>
</dbReference>
<dbReference type="SUPFAM" id="SSF52540">
    <property type="entry name" value="P-loop containing nucleoside triphosphate hydrolases"/>
    <property type="match status" value="1"/>
</dbReference>
<evidence type="ECO:0000256" key="5">
    <source>
        <dbReference type="ARBA" id="ARBA00022741"/>
    </source>
</evidence>
<feature type="domain" description="CobQ/CobB/MinD/ParA nucleotide binding" evidence="10">
    <location>
        <begin position="265"/>
        <end position="311"/>
    </location>
</feature>
<comment type="subcellular location">
    <subcellularLocation>
        <location evidence="1">Cell membrane</location>
        <topology evidence="1">Multi-pass membrane protein</topology>
    </subcellularLocation>
</comment>
<comment type="caution">
    <text evidence="12">The sequence shown here is derived from an EMBL/GenBank/DDBJ whole genome shotgun (WGS) entry which is preliminary data.</text>
</comment>
<dbReference type="Gene3D" id="3.40.50.300">
    <property type="entry name" value="P-loop containing nucleotide triphosphate hydrolases"/>
    <property type="match status" value="1"/>
</dbReference>
<evidence type="ECO:0000259" key="11">
    <source>
        <dbReference type="Pfam" id="PF02706"/>
    </source>
</evidence>
<evidence type="ECO:0000256" key="7">
    <source>
        <dbReference type="ARBA" id="ARBA00022989"/>
    </source>
</evidence>
<keyword evidence="13" id="KW-1185">Reference proteome</keyword>
<dbReference type="PANTHER" id="PTHR32309:SF31">
    <property type="entry name" value="CAPSULAR EXOPOLYSACCHARIDE FAMILY"/>
    <property type="match status" value="1"/>
</dbReference>
<evidence type="ECO:0000256" key="6">
    <source>
        <dbReference type="ARBA" id="ARBA00022840"/>
    </source>
</evidence>
<keyword evidence="5" id="KW-0547">Nucleotide-binding</keyword>
<dbReference type="CDD" id="cd05387">
    <property type="entry name" value="BY-kinase"/>
    <property type="match status" value="1"/>
</dbReference>
<evidence type="ECO:0000256" key="2">
    <source>
        <dbReference type="ARBA" id="ARBA00006683"/>
    </source>
</evidence>
<sequence length="463" mass="49114">MDLQDYVGTLRKYWWLIAVLTALGGVAGIGYAATQQESYRASARTFVTVNAGNSVGELVQGSTFVENSIQSFVQLTGQPIVLDPVIEALDLPVTARALGAQVTAENPLNTFFIDVSVTDSDPQFAADAANAIVEQLAVTVADLSPSTDESGRSFVELTPVAEAPVPTYSISRGPRSYAALGAAAGLALGVLAALLRRLFDSRVRDSGHLIPLGGLPVLATIDRDRDPERSATTMITSPDTTRAEGFRRLQANLEYLDEDAPARVIVVSSATQGEGKTTLCTNLALAAAEKGLRVLLIDADVRVPALTERLGLPEGVGLTGVLQGASTLGQESQRYRRNVMLLGAGEAPVHPSALLVSDAMDTLLQEARSRYDMVIIDSPPILLFSDTPVLARRSDGIILVARLGRLRRAQAAAAVADIEALGARALGWVAMGRPGSKRTETVQYGDPARRTIPRALTNLRPGR</sequence>
<keyword evidence="7 9" id="KW-1133">Transmembrane helix</keyword>
<dbReference type="InterPro" id="IPR050445">
    <property type="entry name" value="Bact_polysacc_biosynth/exp"/>
</dbReference>
<evidence type="ECO:0000256" key="1">
    <source>
        <dbReference type="ARBA" id="ARBA00004651"/>
    </source>
</evidence>
<proteinExistence type="inferred from homology"/>
<comment type="similarity">
    <text evidence="2">Belongs to the CpsC/CapA family.</text>
</comment>
<dbReference type="Proteomes" id="UP000224915">
    <property type="component" value="Unassembled WGS sequence"/>
</dbReference>
<evidence type="ECO:0000256" key="3">
    <source>
        <dbReference type="ARBA" id="ARBA00022475"/>
    </source>
</evidence>
<dbReference type="NCBIfam" id="TIGR01007">
    <property type="entry name" value="eps_fam"/>
    <property type="match status" value="1"/>
</dbReference>
<keyword evidence="4 9" id="KW-0812">Transmembrane</keyword>
<name>A0A2A9D263_9MICO</name>
<dbReference type="InterPro" id="IPR002586">
    <property type="entry name" value="CobQ/CobB/MinD/ParA_Nub-bd_dom"/>
</dbReference>
<evidence type="ECO:0000259" key="10">
    <source>
        <dbReference type="Pfam" id="PF01656"/>
    </source>
</evidence>
<evidence type="ECO:0000313" key="12">
    <source>
        <dbReference type="EMBL" id="PFG20461.1"/>
    </source>
</evidence>
<reference evidence="12 13" key="1">
    <citation type="submission" date="2017-10" db="EMBL/GenBank/DDBJ databases">
        <title>Sequencing the genomes of 1000 actinobacteria strains.</title>
        <authorList>
            <person name="Klenk H.-P."/>
        </authorList>
    </citation>
    <scope>NUCLEOTIDE SEQUENCE [LARGE SCALE GENOMIC DNA]</scope>
    <source>
        <strain evidence="12 13">DSM 21801</strain>
    </source>
</reference>
<accession>A0A2A9D263</accession>
<dbReference type="InterPro" id="IPR005702">
    <property type="entry name" value="Wzc-like_C"/>
</dbReference>
<evidence type="ECO:0000256" key="8">
    <source>
        <dbReference type="ARBA" id="ARBA00023136"/>
    </source>
</evidence>
<keyword evidence="8 9" id="KW-0472">Membrane</keyword>
<dbReference type="Pfam" id="PF02706">
    <property type="entry name" value="Wzz"/>
    <property type="match status" value="1"/>
</dbReference>
<dbReference type="RefSeq" id="WP_098469435.1">
    <property type="nucleotide sequence ID" value="NZ_PDJD01000001.1"/>
</dbReference>
<evidence type="ECO:0000313" key="13">
    <source>
        <dbReference type="Proteomes" id="UP000224915"/>
    </source>
</evidence>
<evidence type="ECO:0000256" key="4">
    <source>
        <dbReference type="ARBA" id="ARBA00022692"/>
    </source>
</evidence>
<dbReference type="InterPro" id="IPR003856">
    <property type="entry name" value="LPS_length_determ_N"/>
</dbReference>